<dbReference type="RefSeq" id="WP_162330704.1">
    <property type="nucleotide sequence ID" value="NZ_CP048113.1"/>
</dbReference>
<dbReference type="KEGG" id="chih:GWR21_05155"/>
<organism evidence="1 2">
    <name type="scientific">Chitinophaga agri</name>
    <dbReference type="NCBI Taxonomy" id="2703787"/>
    <lineage>
        <taxon>Bacteria</taxon>
        <taxon>Pseudomonadati</taxon>
        <taxon>Bacteroidota</taxon>
        <taxon>Chitinophagia</taxon>
        <taxon>Chitinophagales</taxon>
        <taxon>Chitinophagaceae</taxon>
        <taxon>Chitinophaga</taxon>
    </lineage>
</organism>
<dbReference type="PROSITE" id="PS51257">
    <property type="entry name" value="PROKAR_LIPOPROTEIN"/>
    <property type="match status" value="1"/>
</dbReference>
<protein>
    <submittedName>
        <fullName evidence="1">Uncharacterized protein</fullName>
    </submittedName>
</protein>
<accession>A0A6B9Z9P0</accession>
<reference evidence="1 2" key="1">
    <citation type="submission" date="2020-01" db="EMBL/GenBank/DDBJ databases">
        <title>Complete genome sequence of Chitinophaga sp. H33E-04 isolated from quinoa roots.</title>
        <authorList>
            <person name="Weon H.-Y."/>
            <person name="Lee S.A."/>
        </authorList>
    </citation>
    <scope>NUCLEOTIDE SEQUENCE [LARGE SCALE GENOMIC DNA]</scope>
    <source>
        <strain evidence="1 2">H33E-04</strain>
    </source>
</reference>
<name>A0A6B9Z9P0_9BACT</name>
<proteinExistence type="predicted"/>
<evidence type="ECO:0000313" key="2">
    <source>
        <dbReference type="Proteomes" id="UP000476411"/>
    </source>
</evidence>
<dbReference type="Proteomes" id="UP000476411">
    <property type="component" value="Chromosome"/>
</dbReference>
<sequence>MKKLVLYLFTIAAFAISCTKEEKGDPVTPAINTGTYTIEGKTYTADYTYWTGRDGLVITNLPQAPEYIENSVQISVDSLHLSETFTYMGRSNINYDKTKNFFGSYVKYTPSGIYGEGREITGVTAGTLNVTREKEVFTIKFNMTVAGKQIEGTYVGKVEGKKWY</sequence>
<evidence type="ECO:0000313" key="1">
    <source>
        <dbReference type="EMBL" id="QHS59002.1"/>
    </source>
</evidence>
<dbReference type="EMBL" id="CP048113">
    <property type="protein sequence ID" value="QHS59002.1"/>
    <property type="molecule type" value="Genomic_DNA"/>
</dbReference>
<dbReference type="AlphaFoldDB" id="A0A6B9Z9P0"/>
<gene>
    <name evidence="1" type="ORF">GWR21_05155</name>
</gene>
<keyword evidence="2" id="KW-1185">Reference proteome</keyword>